<protein>
    <recommendedName>
        <fullName evidence="1">Na+-translocating membrane potential-generating system MpsC domain-containing protein</fullName>
    </recommendedName>
</protein>
<evidence type="ECO:0000313" key="3">
    <source>
        <dbReference type="Proteomes" id="UP000186868"/>
    </source>
</evidence>
<dbReference type="Pfam" id="PF10057">
    <property type="entry name" value="MpsC"/>
    <property type="match status" value="1"/>
</dbReference>
<dbReference type="InterPro" id="IPR018745">
    <property type="entry name" value="MpsC"/>
</dbReference>
<reference evidence="2 3" key="1">
    <citation type="submission" date="2016-11" db="EMBL/GenBank/DDBJ databases">
        <title>Draft Genome Sequences of Nine Cyanobacterial Strains from Diverse Habitats.</title>
        <authorList>
            <person name="Zhu T."/>
            <person name="Hou S."/>
            <person name="Lu X."/>
            <person name="Hess W.R."/>
        </authorList>
    </citation>
    <scope>NUCLEOTIDE SEQUENCE [LARGE SCALE GENOMIC DNA]</scope>
    <source>
        <strain evidence="2 3">NIES-593</strain>
    </source>
</reference>
<dbReference type="OrthoDB" id="512464at2"/>
<comment type="caution">
    <text evidence="2">The sequence shown here is derived from an EMBL/GenBank/DDBJ whole genome shotgun (WGS) entry which is preliminary data.</text>
</comment>
<sequence>MTTTNPTRGQLERALSQRIQSFYRNQLGHQPTKVTSQLFEQKLVIIIEDSVTPAEQLLAQEGQEELAQQIRSTLDEVTQPQIKELLEEVMKVEVIDLLSDATLETSRTGIIAVLAANPQVRNPETIPGVRSRRPSARSNDVA</sequence>
<keyword evidence="3" id="KW-1185">Reference proteome</keyword>
<dbReference type="Proteomes" id="UP000186868">
    <property type="component" value="Unassembled WGS sequence"/>
</dbReference>
<gene>
    <name evidence="2" type="ORF">NIES593_03105</name>
</gene>
<evidence type="ECO:0000313" key="2">
    <source>
        <dbReference type="EMBL" id="OKH26079.1"/>
    </source>
</evidence>
<feature type="domain" description="Na+-translocating membrane potential-generating system MpsC" evidence="1">
    <location>
        <begin position="7"/>
        <end position="115"/>
    </location>
</feature>
<dbReference type="EMBL" id="MRCB01000002">
    <property type="protein sequence ID" value="OKH26079.1"/>
    <property type="molecule type" value="Genomic_DNA"/>
</dbReference>
<name>A0A1U7HR90_9CYAN</name>
<organism evidence="2 3">
    <name type="scientific">Hydrococcus rivularis NIES-593</name>
    <dbReference type="NCBI Taxonomy" id="1921803"/>
    <lineage>
        <taxon>Bacteria</taxon>
        <taxon>Bacillati</taxon>
        <taxon>Cyanobacteriota</taxon>
        <taxon>Cyanophyceae</taxon>
        <taxon>Pleurocapsales</taxon>
        <taxon>Hydrococcaceae</taxon>
        <taxon>Hydrococcus</taxon>
    </lineage>
</organism>
<dbReference type="RefSeq" id="WP_073598187.1">
    <property type="nucleotide sequence ID" value="NZ_MRCB01000002.1"/>
</dbReference>
<accession>A0A1U7HR90</accession>
<dbReference type="AlphaFoldDB" id="A0A1U7HR90"/>
<proteinExistence type="predicted"/>
<evidence type="ECO:0000259" key="1">
    <source>
        <dbReference type="Pfam" id="PF10057"/>
    </source>
</evidence>
<dbReference type="STRING" id="1921803.NIES593_03105"/>